<keyword evidence="3" id="KW-1185">Reference proteome</keyword>
<dbReference type="EMBL" id="CAICTM010000888">
    <property type="protein sequence ID" value="CAB9517908.1"/>
    <property type="molecule type" value="Genomic_DNA"/>
</dbReference>
<dbReference type="Gene3D" id="1.10.4080.10">
    <property type="entry name" value="ADP-ribosylation/Crystallin J1"/>
    <property type="match status" value="1"/>
</dbReference>
<feature type="region of interest" description="Disordered" evidence="1">
    <location>
        <begin position="68"/>
        <end position="97"/>
    </location>
</feature>
<dbReference type="AlphaFoldDB" id="A0A9N8EBQ2"/>
<sequence>MTTTTATPSRSVVEARLRGALWSFFSGDALAAPTHWYYGGFQQVQMDYGPNGITTYTKPKMELRGSILNKSDVNGGGRSSSSSSSGKWSLFGSSSDKNNKKEQITIIGDVINHGKKPYWDKHKSIHYHATLQRGENTLEAQLARVLMKTIVQNDGRFNADAFRDAYVTFLQTPGSHNDTYASTCHRMFFSNLVFSKLPPEKCPDNDGHNVDTIDGLILPTIAVLATAAASQQPDRVETVAAQCAAVTRQSAVLEQSSRIWSRLVTASLLEEDDAAVVQQMNDCSQSWGHRRPPSANAPDQMTACYLSQSVPALLNMIAKYMPKNDGRTGVWNALLSNANIGGENVHRGSILGAVLGARATYDNLPTELVQGLHDKEQLEREIEDFVQAVMKN</sequence>
<dbReference type="OrthoDB" id="524326at2759"/>
<evidence type="ECO:0000313" key="3">
    <source>
        <dbReference type="Proteomes" id="UP001153069"/>
    </source>
</evidence>
<dbReference type="PANTHER" id="PTHR16222">
    <property type="entry name" value="ADP-RIBOSYLGLYCOHYDROLASE"/>
    <property type="match status" value="1"/>
</dbReference>
<gene>
    <name evidence="2" type="ORF">SEMRO_890_G216750.1</name>
</gene>
<name>A0A9N8EBQ2_9STRA</name>
<dbReference type="PANTHER" id="PTHR16222:SF34">
    <property type="entry name" value="ADP-RIBOSYLGLYCOHYDROLASE"/>
    <property type="match status" value="1"/>
</dbReference>
<dbReference type="Pfam" id="PF03747">
    <property type="entry name" value="ADP_ribosyl_GH"/>
    <property type="match status" value="1"/>
</dbReference>
<comment type="caution">
    <text evidence="2">The sequence shown here is derived from an EMBL/GenBank/DDBJ whole genome shotgun (WGS) entry which is preliminary data.</text>
</comment>
<dbReference type="InterPro" id="IPR036705">
    <property type="entry name" value="Ribosyl_crysJ1_sf"/>
</dbReference>
<feature type="compositionally biased region" description="Low complexity" evidence="1">
    <location>
        <begin position="79"/>
        <end position="95"/>
    </location>
</feature>
<reference evidence="2" key="1">
    <citation type="submission" date="2020-06" db="EMBL/GenBank/DDBJ databases">
        <authorList>
            <consortium name="Plant Systems Biology data submission"/>
        </authorList>
    </citation>
    <scope>NUCLEOTIDE SEQUENCE</scope>
    <source>
        <strain evidence="2">D6</strain>
    </source>
</reference>
<accession>A0A9N8EBQ2</accession>
<dbReference type="Proteomes" id="UP001153069">
    <property type="component" value="Unassembled WGS sequence"/>
</dbReference>
<proteinExistence type="predicted"/>
<evidence type="ECO:0000256" key="1">
    <source>
        <dbReference type="SAM" id="MobiDB-lite"/>
    </source>
</evidence>
<evidence type="ECO:0000313" key="2">
    <source>
        <dbReference type="EMBL" id="CAB9517908.1"/>
    </source>
</evidence>
<organism evidence="2 3">
    <name type="scientific">Seminavis robusta</name>
    <dbReference type="NCBI Taxonomy" id="568900"/>
    <lineage>
        <taxon>Eukaryota</taxon>
        <taxon>Sar</taxon>
        <taxon>Stramenopiles</taxon>
        <taxon>Ochrophyta</taxon>
        <taxon>Bacillariophyta</taxon>
        <taxon>Bacillariophyceae</taxon>
        <taxon>Bacillariophycidae</taxon>
        <taxon>Naviculales</taxon>
        <taxon>Naviculaceae</taxon>
        <taxon>Seminavis</taxon>
    </lineage>
</organism>
<dbReference type="InterPro" id="IPR050792">
    <property type="entry name" value="ADP-ribosylglycohydrolase"/>
</dbReference>
<dbReference type="InterPro" id="IPR005502">
    <property type="entry name" value="Ribosyl_crysJ1"/>
</dbReference>
<protein>
    <submittedName>
        <fullName evidence="2">ADP-ribosylglycohydrolase</fullName>
    </submittedName>
</protein>
<dbReference type="SUPFAM" id="SSF101478">
    <property type="entry name" value="ADP-ribosylglycohydrolase"/>
    <property type="match status" value="1"/>
</dbReference>